<accession>A0ABW2V0B7</accession>
<proteinExistence type="inferred from homology"/>
<dbReference type="RefSeq" id="WP_138787712.1">
    <property type="nucleotide sequence ID" value="NZ_JBHTGQ010000002.1"/>
</dbReference>
<feature type="transmembrane region" description="Helical" evidence="5">
    <location>
        <begin position="7"/>
        <end position="29"/>
    </location>
</feature>
<keyword evidence="5" id="KW-0812">Transmembrane</keyword>
<evidence type="ECO:0000256" key="2">
    <source>
        <dbReference type="ARBA" id="ARBA00007171"/>
    </source>
</evidence>
<protein>
    <submittedName>
        <fullName evidence="8">Penicillin-binding transpeptidase domain-containing protein</fullName>
    </submittedName>
</protein>
<comment type="caution">
    <text evidence="8">The sequence shown here is derived from an EMBL/GenBank/DDBJ whole genome shotgun (WGS) entry which is preliminary data.</text>
</comment>
<evidence type="ECO:0000259" key="7">
    <source>
        <dbReference type="Pfam" id="PF03717"/>
    </source>
</evidence>
<evidence type="ECO:0000256" key="5">
    <source>
        <dbReference type="SAM" id="Phobius"/>
    </source>
</evidence>
<dbReference type="PANTHER" id="PTHR30627:SF26">
    <property type="entry name" value="PENICILLIN-BINDING PROTEIN 2B"/>
    <property type="match status" value="1"/>
</dbReference>
<dbReference type="Proteomes" id="UP001596528">
    <property type="component" value="Unassembled WGS sequence"/>
</dbReference>
<dbReference type="Gene3D" id="3.30.450.330">
    <property type="match status" value="1"/>
</dbReference>
<evidence type="ECO:0000313" key="8">
    <source>
        <dbReference type="EMBL" id="MFC7748668.1"/>
    </source>
</evidence>
<dbReference type="SUPFAM" id="SSF56519">
    <property type="entry name" value="Penicillin binding protein dimerisation domain"/>
    <property type="match status" value="1"/>
</dbReference>
<evidence type="ECO:0000256" key="3">
    <source>
        <dbReference type="ARBA" id="ARBA00023136"/>
    </source>
</evidence>
<dbReference type="Pfam" id="PF00905">
    <property type="entry name" value="Transpeptidase"/>
    <property type="match status" value="1"/>
</dbReference>
<organism evidence="8 9">
    <name type="scientific">Paenibacillus thermoaerophilus</name>
    <dbReference type="NCBI Taxonomy" id="1215385"/>
    <lineage>
        <taxon>Bacteria</taxon>
        <taxon>Bacillati</taxon>
        <taxon>Bacillota</taxon>
        <taxon>Bacilli</taxon>
        <taxon>Bacillales</taxon>
        <taxon>Paenibacillaceae</taxon>
        <taxon>Paenibacillus</taxon>
    </lineage>
</organism>
<dbReference type="InterPro" id="IPR036138">
    <property type="entry name" value="PBP_dimer_sf"/>
</dbReference>
<feature type="domain" description="Penicillin-binding protein transpeptidase" evidence="6">
    <location>
        <begin position="270"/>
        <end position="578"/>
    </location>
</feature>
<sequence>MNGSLKWRAIMAGGLFSLFFMGLIGRLYWIQVVDAAELMDAAQDVWESSHVLTADRGGIYDRNGNPLAVDGAAYTVAVNPQFINGNGLQKVVASKLSQLIGKPESEMLDLFAKEAAKERQRIHVELNPQGRKIDAKIGEDIIKTFSDGKNKCVKYPTYVNCSGYGVLLMNQKKRFYPSERTAAHLLGFVNNEDKPGAGLELKYDELLRGVDGSIRFKKDKMGYRLPDADVEHIEPVHGKDLKLTIDKTIQSYMETTLEKVYKEWKPKSVTAIAADPNTMQILGLVNYPNYDPNQFNKAQEEDFRNHAIQSVYEPGSTFKIVTLAAAVEEGVFHPDEMFEAGMIKVTGQEIHDHDRVRRTISYREGLLRSSNVAFIKLGLERLGKDKLKEYIERFGFGAKTGIDLPAEGIGKIDFNYPVEVATASFGQGVSVTAIQQIAAVSAIANGGKLMKPYVVQEITDPNTKETVKIEPTVVRQVVSPETAKQVALLLEEVVSNQEIGTGRRAYIDGYRVAGKTGTAQKVGPDGQYMKDKWVVSFIGFAPVENPKIALIIIADDPDLKGDYRQGGLVAGPAFKEIVSQALRYWKIEPEASAIRSDNLLSGEEVYTRKAGAYEQQPVAAVTETLRKQGIPYEVLGKGNTVVAQYPAAGTEMGQLQRMVLMSEPPASLDLPDLTGRSLREALELCALFGAACQAEGEGYVKAQQVVEGEGGKTVKLTLTPELPASKPVATPGPTATPKPSAKPGGGKTAAGPSPKATPKPTPSSKPSAAAR</sequence>
<evidence type="ECO:0000313" key="9">
    <source>
        <dbReference type="Proteomes" id="UP001596528"/>
    </source>
</evidence>
<keyword evidence="5" id="KW-1133">Transmembrane helix</keyword>
<dbReference type="Gene3D" id="3.90.1310.10">
    <property type="entry name" value="Penicillin-binding protein 2a (Domain 2)"/>
    <property type="match status" value="1"/>
</dbReference>
<dbReference type="InterPro" id="IPR005311">
    <property type="entry name" value="PBP_dimer"/>
</dbReference>
<dbReference type="PANTHER" id="PTHR30627">
    <property type="entry name" value="PEPTIDOGLYCAN D,D-TRANSPEPTIDASE"/>
    <property type="match status" value="1"/>
</dbReference>
<feature type="domain" description="Penicillin-binding protein dimerisation" evidence="7">
    <location>
        <begin position="53"/>
        <end position="224"/>
    </location>
</feature>
<dbReference type="InterPro" id="IPR001460">
    <property type="entry name" value="PCN-bd_Tpept"/>
</dbReference>
<feature type="region of interest" description="Disordered" evidence="4">
    <location>
        <begin position="717"/>
        <end position="771"/>
    </location>
</feature>
<gene>
    <name evidence="8" type="ORF">ACFQWB_01740</name>
</gene>
<reference evidence="9" key="1">
    <citation type="journal article" date="2019" name="Int. J. Syst. Evol. Microbiol.">
        <title>The Global Catalogue of Microorganisms (GCM) 10K type strain sequencing project: providing services to taxonomists for standard genome sequencing and annotation.</title>
        <authorList>
            <consortium name="The Broad Institute Genomics Platform"/>
            <consortium name="The Broad Institute Genome Sequencing Center for Infectious Disease"/>
            <person name="Wu L."/>
            <person name="Ma J."/>
        </authorList>
    </citation>
    <scope>NUCLEOTIDE SEQUENCE [LARGE SCALE GENOMIC DNA]</scope>
    <source>
        <strain evidence="9">JCM 18657</strain>
    </source>
</reference>
<dbReference type="InterPro" id="IPR012338">
    <property type="entry name" value="Beta-lactam/transpept-like"/>
</dbReference>
<keyword evidence="9" id="KW-1185">Reference proteome</keyword>
<dbReference type="Gene3D" id="3.40.710.10">
    <property type="entry name" value="DD-peptidase/beta-lactamase superfamily"/>
    <property type="match status" value="1"/>
</dbReference>
<dbReference type="EMBL" id="JBHTGQ010000002">
    <property type="protein sequence ID" value="MFC7748668.1"/>
    <property type="molecule type" value="Genomic_DNA"/>
</dbReference>
<keyword evidence="3 5" id="KW-0472">Membrane</keyword>
<evidence type="ECO:0000256" key="4">
    <source>
        <dbReference type="SAM" id="MobiDB-lite"/>
    </source>
</evidence>
<comment type="similarity">
    <text evidence="2">Belongs to the transpeptidase family.</text>
</comment>
<evidence type="ECO:0000259" key="6">
    <source>
        <dbReference type="Pfam" id="PF00905"/>
    </source>
</evidence>
<dbReference type="Pfam" id="PF03717">
    <property type="entry name" value="PBP_dimer"/>
    <property type="match status" value="1"/>
</dbReference>
<evidence type="ECO:0000256" key="1">
    <source>
        <dbReference type="ARBA" id="ARBA00004370"/>
    </source>
</evidence>
<dbReference type="SUPFAM" id="SSF54184">
    <property type="entry name" value="Penicillin-binding protein 2x (pbp-2x), c-terminal domain"/>
    <property type="match status" value="2"/>
</dbReference>
<name>A0ABW2V0B7_9BACL</name>
<comment type="subcellular location">
    <subcellularLocation>
        <location evidence="1">Membrane</location>
    </subcellularLocation>
</comment>
<dbReference type="InterPro" id="IPR050515">
    <property type="entry name" value="Beta-lactam/transpept"/>
</dbReference>
<dbReference type="SUPFAM" id="SSF56601">
    <property type="entry name" value="beta-lactamase/transpeptidase-like"/>
    <property type="match status" value="1"/>
</dbReference>